<dbReference type="EMBL" id="HBKR01022131">
    <property type="protein sequence ID" value="CAE2312271.1"/>
    <property type="molecule type" value="Transcribed_RNA"/>
</dbReference>
<accession>A0A7S4NWU7</accession>
<dbReference type="AlphaFoldDB" id="A0A7S4NWU7"/>
<feature type="compositionally biased region" description="Basic and acidic residues" evidence="1">
    <location>
        <begin position="19"/>
        <end position="54"/>
    </location>
</feature>
<proteinExistence type="predicted"/>
<reference evidence="2" key="1">
    <citation type="submission" date="2021-01" db="EMBL/GenBank/DDBJ databases">
        <authorList>
            <person name="Corre E."/>
            <person name="Pelletier E."/>
            <person name="Niang G."/>
            <person name="Scheremetjew M."/>
            <person name="Finn R."/>
            <person name="Kale V."/>
            <person name="Holt S."/>
            <person name="Cochrane G."/>
            <person name="Meng A."/>
            <person name="Brown T."/>
            <person name="Cohen L."/>
        </authorList>
    </citation>
    <scope>NUCLEOTIDE SEQUENCE</scope>
    <source>
        <strain evidence="2">SoJaBio B1-5/56/2</strain>
    </source>
</reference>
<sequence>MKSEVSAKQGKKDFKKKNKIEDKKEESKEESKEDKEENKEDKKEEKKNEKKEEKKEDEDREEERQREREEREREEEIDFVALPNKLEAEHERLGLDHCVRPTIIKPGTDWSRKRQQTLLSDAEQATLTTENLVEEKKKSYDLLDALSRSGVMSFEHVTLHIVIGSTVQFEKCLIDTVIQENINPIEVSERANFVASSLVQNGLPFESFLN</sequence>
<name>A0A7S4NWU7_9EUKA</name>
<evidence type="ECO:0000256" key="1">
    <source>
        <dbReference type="SAM" id="MobiDB-lite"/>
    </source>
</evidence>
<evidence type="ECO:0000313" key="2">
    <source>
        <dbReference type="EMBL" id="CAE2312271.1"/>
    </source>
</evidence>
<protein>
    <submittedName>
        <fullName evidence="2">Uncharacterized protein</fullName>
    </submittedName>
</protein>
<gene>
    <name evidence="2" type="ORF">NAES01612_LOCUS14423</name>
</gene>
<feature type="region of interest" description="Disordered" evidence="1">
    <location>
        <begin position="1"/>
        <end position="75"/>
    </location>
</feature>
<organism evidence="2">
    <name type="scientific">Paramoeba aestuarina</name>
    <dbReference type="NCBI Taxonomy" id="180227"/>
    <lineage>
        <taxon>Eukaryota</taxon>
        <taxon>Amoebozoa</taxon>
        <taxon>Discosea</taxon>
        <taxon>Flabellinia</taxon>
        <taxon>Dactylopodida</taxon>
        <taxon>Paramoebidae</taxon>
        <taxon>Paramoeba</taxon>
    </lineage>
</organism>
<feature type="compositionally biased region" description="Basic and acidic residues" evidence="1">
    <location>
        <begin position="62"/>
        <end position="71"/>
    </location>
</feature>